<sequence>MLFPLDSFRPTAIPSNHSNTRQCLELVRILVFELYWEELSENILIGIGLDSFRDLDKNLEIPALRSHQYISYDNRLRERE</sequence>
<name>A0A2M9ZGK8_9LEPT</name>
<reference evidence="1 2" key="1">
    <citation type="submission" date="2017-07" db="EMBL/GenBank/DDBJ databases">
        <title>Leptospira spp. isolated from tropical soils.</title>
        <authorList>
            <person name="Thibeaux R."/>
            <person name="Iraola G."/>
            <person name="Ferres I."/>
            <person name="Bierque E."/>
            <person name="Girault D."/>
            <person name="Soupe-Gilbert M.-E."/>
            <person name="Picardeau M."/>
            <person name="Goarant C."/>
        </authorList>
    </citation>
    <scope>NUCLEOTIDE SEQUENCE [LARGE SCALE GENOMIC DNA]</scope>
    <source>
        <strain evidence="1 2">FH2-C-A2</strain>
    </source>
</reference>
<accession>A0A2M9ZGK8</accession>
<proteinExistence type="predicted"/>
<comment type="caution">
    <text evidence="1">The sequence shown here is derived from an EMBL/GenBank/DDBJ whole genome shotgun (WGS) entry which is preliminary data.</text>
</comment>
<evidence type="ECO:0000313" key="1">
    <source>
        <dbReference type="EMBL" id="PJZ67497.1"/>
    </source>
</evidence>
<dbReference type="Proteomes" id="UP000231912">
    <property type="component" value="Unassembled WGS sequence"/>
</dbReference>
<gene>
    <name evidence="1" type="ORF">CH371_05610</name>
</gene>
<dbReference type="AlphaFoldDB" id="A0A2M9ZGK8"/>
<evidence type="ECO:0000313" key="2">
    <source>
        <dbReference type="Proteomes" id="UP000231912"/>
    </source>
</evidence>
<protein>
    <submittedName>
        <fullName evidence="1">Uncharacterized protein</fullName>
    </submittedName>
</protein>
<dbReference type="EMBL" id="NPDT01000001">
    <property type="protein sequence ID" value="PJZ67497.1"/>
    <property type="molecule type" value="Genomic_DNA"/>
</dbReference>
<organism evidence="1 2">
    <name type="scientific">Leptospira wolffii</name>
    <dbReference type="NCBI Taxonomy" id="409998"/>
    <lineage>
        <taxon>Bacteria</taxon>
        <taxon>Pseudomonadati</taxon>
        <taxon>Spirochaetota</taxon>
        <taxon>Spirochaetia</taxon>
        <taxon>Leptospirales</taxon>
        <taxon>Leptospiraceae</taxon>
        <taxon>Leptospira</taxon>
    </lineage>
</organism>